<organism evidence="1">
    <name type="scientific">viral metagenome</name>
    <dbReference type="NCBI Taxonomy" id="1070528"/>
    <lineage>
        <taxon>unclassified sequences</taxon>
        <taxon>metagenomes</taxon>
        <taxon>organismal metagenomes</taxon>
    </lineage>
</organism>
<gene>
    <name evidence="1" type="ORF">TM448A00866_0030</name>
</gene>
<proteinExistence type="predicted"/>
<dbReference type="EMBL" id="MT144075">
    <property type="protein sequence ID" value="QJA48215.1"/>
    <property type="molecule type" value="Genomic_DNA"/>
</dbReference>
<name>A0A6H1ZLS1_9ZZZZ</name>
<dbReference type="AlphaFoldDB" id="A0A6H1ZLS1"/>
<evidence type="ECO:0000313" key="1">
    <source>
        <dbReference type="EMBL" id="QJA48215.1"/>
    </source>
</evidence>
<reference evidence="1" key="1">
    <citation type="submission" date="2020-03" db="EMBL/GenBank/DDBJ databases">
        <title>The deep terrestrial virosphere.</title>
        <authorList>
            <person name="Holmfeldt K."/>
            <person name="Nilsson E."/>
            <person name="Simone D."/>
            <person name="Lopez-Fernandez M."/>
            <person name="Wu X."/>
            <person name="de Brujin I."/>
            <person name="Lundin D."/>
            <person name="Andersson A."/>
            <person name="Bertilsson S."/>
            <person name="Dopson M."/>
        </authorList>
    </citation>
    <scope>NUCLEOTIDE SEQUENCE</scope>
    <source>
        <strain evidence="1">TM448A00866</strain>
    </source>
</reference>
<accession>A0A6H1ZLS1</accession>
<sequence>MNGLILGLRKGNAMSEQDDKRREVEVRLGLIPTTNETSLTVTITMNVWRRVFDHIIELEELALFQHEMIQTAKPIARGSRTGQFMVAAHCKYFLEKYTKYRQMIKKVLPPESEESDEQAKEKFTR</sequence>
<protein>
    <submittedName>
        <fullName evidence="1">Uncharacterized protein</fullName>
    </submittedName>
</protein>